<dbReference type="InterPro" id="IPR022310">
    <property type="entry name" value="NAD/GMP_synthase"/>
</dbReference>
<dbReference type="GO" id="GO:0016783">
    <property type="term" value="F:sulfurtransferase activity"/>
    <property type="evidence" value="ECO:0007669"/>
    <property type="project" value="InterPro"/>
</dbReference>
<proteinExistence type="predicted"/>
<dbReference type="PIRSF" id="PIRSF006661">
    <property type="entry name" value="PP-lp_UCP006661"/>
    <property type="match status" value="1"/>
</dbReference>
<dbReference type="Pfam" id="PF02540">
    <property type="entry name" value="NAD_synthase"/>
    <property type="match status" value="1"/>
</dbReference>
<organism evidence="2">
    <name type="scientific">Candidatus Methanophagaceae archaeon ANME-1 ERB6</name>
    <dbReference type="NCBI Taxonomy" id="2759912"/>
    <lineage>
        <taxon>Archaea</taxon>
        <taxon>Methanobacteriati</taxon>
        <taxon>Methanobacteriota</taxon>
        <taxon>Stenosarchaea group</taxon>
        <taxon>Methanomicrobia</taxon>
        <taxon>Candidatus Methanophagales</taxon>
        <taxon>Candidatus Methanophagaceae</taxon>
    </lineage>
</organism>
<dbReference type="EC" id="6.3.1.5" evidence="2"/>
<dbReference type="InterPro" id="IPR052188">
    <property type="entry name" value="Ni-pincer_cofactor_biosynth"/>
</dbReference>
<dbReference type="EMBL" id="MT631468">
    <property type="protein sequence ID" value="QNO51394.1"/>
    <property type="molecule type" value="Genomic_DNA"/>
</dbReference>
<reference evidence="2" key="1">
    <citation type="submission" date="2020-06" db="EMBL/GenBank/DDBJ databases">
        <title>Unique genomic features of the anaerobic methanotrophic archaea.</title>
        <authorList>
            <person name="Chadwick G.L."/>
            <person name="Skennerton C.T."/>
            <person name="Laso-Perez R."/>
            <person name="Leu A.O."/>
            <person name="Speth D.R."/>
            <person name="Yu H."/>
            <person name="Morgan-Lang C."/>
            <person name="Hatzenpichler R."/>
            <person name="Goudeau D."/>
            <person name="Malmstrom R."/>
            <person name="Brazelton W.J."/>
            <person name="Woyke T."/>
            <person name="Hallam S.J."/>
            <person name="Tyson G.W."/>
            <person name="Wegener G."/>
            <person name="Boetius A."/>
            <person name="Orphan V."/>
        </authorList>
    </citation>
    <scope>NUCLEOTIDE SEQUENCE</scope>
</reference>
<dbReference type="CDD" id="cd01990">
    <property type="entry name" value="LarE-like"/>
    <property type="match status" value="1"/>
</dbReference>
<sequence>MNNTKLEKLREKIVSKGKILVAFSGGVDSGLLLKIAHDLLGENVFCVILDAEVMPRSELNHAEKIVRELSCGYEVVKFPILDNKNFVKNSRERCYYCKKESSKILKKIASDKGIKYVADGVNQSDFDEHRPGIRASDEEGIWHPFVEEGITKLDIRKISKELGFRFWNKPSSACLATRIPYGEEVTRERLTMVERAEEVLKRVGFGQVRVRMHGEIARIEVMEEEIEQAFELREEIIKELKRIGFKYITIDIEGYRSGSMDKV</sequence>
<keyword evidence="2" id="KW-0436">Ligase</keyword>
<dbReference type="GO" id="GO:0006163">
    <property type="term" value="P:purine nucleotide metabolic process"/>
    <property type="evidence" value="ECO:0007669"/>
    <property type="project" value="UniProtKB-ARBA"/>
</dbReference>
<gene>
    <name evidence="2" type="primary">nadE</name>
    <name evidence="2" type="ORF">KMJFBAND_00031</name>
</gene>
<name>A0A7G9YTR0_9EURY</name>
<dbReference type="AlphaFoldDB" id="A0A7G9YTR0"/>
<dbReference type="PANTHER" id="PTHR43169:SF2">
    <property type="entry name" value="NAD_GMP SYNTHASE DOMAIN-CONTAINING PROTEIN"/>
    <property type="match status" value="1"/>
</dbReference>
<dbReference type="GO" id="GO:0008795">
    <property type="term" value="F:NAD+ synthase activity"/>
    <property type="evidence" value="ECO:0007669"/>
    <property type="project" value="UniProtKB-EC"/>
</dbReference>
<dbReference type="InterPro" id="IPR005232">
    <property type="entry name" value="LarE"/>
</dbReference>
<dbReference type="SUPFAM" id="SSF52402">
    <property type="entry name" value="Adenine nucleotide alpha hydrolases-like"/>
    <property type="match status" value="1"/>
</dbReference>
<dbReference type="InterPro" id="IPR014729">
    <property type="entry name" value="Rossmann-like_a/b/a_fold"/>
</dbReference>
<accession>A0A7G9YTR0</accession>
<dbReference type="Gene3D" id="3.40.50.620">
    <property type="entry name" value="HUPs"/>
    <property type="match status" value="1"/>
</dbReference>
<evidence type="ECO:0000313" key="2">
    <source>
        <dbReference type="EMBL" id="QNO51394.1"/>
    </source>
</evidence>
<protein>
    <submittedName>
        <fullName evidence="2">NH(3)-dependent NAD(+) synthetase</fullName>
        <ecNumber evidence="2">6.3.1.5</ecNumber>
    </submittedName>
</protein>
<dbReference type="PANTHER" id="PTHR43169">
    <property type="entry name" value="EXSB FAMILY PROTEIN"/>
    <property type="match status" value="1"/>
</dbReference>
<feature type="domain" description="NAD/GMP synthase" evidence="1">
    <location>
        <begin position="17"/>
        <end position="77"/>
    </location>
</feature>
<evidence type="ECO:0000259" key="1">
    <source>
        <dbReference type="Pfam" id="PF02540"/>
    </source>
</evidence>
<dbReference type="NCBIfam" id="TIGR00268">
    <property type="entry name" value="ATP-dependent sacrificial sulfur transferase LarE"/>
    <property type="match status" value="1"/>
</dbReference>